<dbReference type="PANTHER" id="PTHR41287:SF1">
    <property type="entry name" value="PROTEIN YMFN"/>
    <property type="match status" value="1"/>
</dbReference>
<evidence type="ECO:0000313" key="5">
    <source>
        <dbReference type="Proteomes" id="UP000824123"/>
    </source>
</evidence>
<feature type="domain" description="Terminase large subunit-like ATPase" evidence="2">
    <location>
        <begin position="53"/>
        <end position="217"/>
    </location>
</feature>
<evidence type="ECO:0000259" key="3">
    <source>
        <dbReference type="Pfam" id="PF20441"/>
    </source>
</evidence>
<dbReference type="InterPro" id="IPR046461">
    <property type="entry name" value="TerL_ATPase"/>
</dbReference>
<dbReference type="InterPro" id="IPR005021">
    <property type="entry name" value="Terminase_largesu-like"/>
</dbReference>
<reference evidence="4" key="2">
    <citation type="journal article" date="2021" name="PeerJ">
        <title>Extensive microbial diversity within the chicken gut microbiome revealed by metagenomics and culture.</title>
        <authorList>
            <person name="Gilroy R."/>
            <person name="Ravi A."/>
            <person name="Getino M."/>
            <person name="Pursley I."/>
            <person name="Horton D.L."/>
            <person name="Alikhan N.F."/>
            <person name="Baker D."/>
            <person name="Gharbi K."/>
            <person name="Hall N."/>
            <person name="Watson M."/>
            <person name="Adriaenssens E.M."/>
            <person name="Foster-Nyarko E."/>
            <person name="Jarju S."/>
            <person name="Secka A."/>
            <person name="Antonio M."/>
            <person name="Oren A."/>
            <person name="Chaudhuri R.R."/>
            <person name="La Ragione R."/>
            <person name="Hildebrand F."/>
            <person name="Pallen M.J."/>
        </authorList>
    </citation>
    <scope>NUCLEOTIDE SEQUENCE</scope>
    <source>
        <strain evidence="4">ChiSxjej2B14-8506</strain>
    </source>
</reference>
<evidence type="ECO:0000313" key="4">
    <source>
        <dbReference type="EMBL" id="HIU45809.1"/>
    </source>
</evidence>
<dbReference type="AlphaFoldDB" id="A0A9D1LPS0"/>
<comment type="caution">
    <text evidence="4">The sequence shown here is derived from an EMBL/GenBank/DDBJ whole genome shotgun (WGS) entry which is preliminary data.</text>
</comment>
<gene>
    <name evidence="4" type="ORF">IAC59_00945</name>
</gene>
<dbReference type="Pfam" id="PF20441">
    <property type="entry name" value="TerL_nuclease"/>
    <property type="match status" value="1"/>
</dbReference>
<dbReference type="Pfam" id="PF03354">
    <property type="entry name" value="TerL_ATPase"/>
    <property type="match status" value="1"/>
</dbReference>
<name>A0A9D1LPS0_9FIRM</name>
<dbReference type="Gene3D" id="3.40.50.300">
    <property type="entry name" value="P-loop containing nucleotide triphosphate hydrolases"/>
    <property type="match status" value="1"/>
</dbReference>
<dbReference type="Proteomes" id="UP000824123">
    <property type="component" value="Unassembled WGS sequence"/>
</dbReference>
<reference evidence="4" key="1">
    <citation type="submission" date="2020-10" db="EMBL/GenBank/DDBJ databases">
        <authorList>
            <person name="Gilroy R."/>
        </authorList>
    </citation>
    <scope>NUCLEOTIDE SEQUENCE</scope>
    <source>
        <strain evidence="4">ChiSxjej2B14-8506</strain>
    </source>
</reference>
<feature type="domain" description="Terminase large subunit-like endonuclease" evidence="3">
    <location>
        <begin position="236"/>
        <end position="516"/>
    </location>
</feature>
<dbReference type="EMBL" id="DVNK01000006">
    <property type="protein sequence ID" value="HIU45809.1"/>
    <property type="molecule type" value="Genomic_DNA"/>
</dbReference>
<evidence type="ECO:0000256" key="1">
    <source>
        <dbReference type="SAM" id="Phobius"/>
    </source>
</evidence>
<organism evidence="4 5">
    <name type="scientific">Candidatus Fimadaptatus faecigallinarum</name>
    <dbReference type="NCBI Taxonomy" id="2840814"/>
    <lineage>
        <taxon>Bacteria</taxon>
        <taxon>Bacillati</taxon>
        <taxon>Bacillota</taxon>
        <taxon>Clostridia</taxon>
        <taxon>Eubacteriales</taxon>
        <taxon>Candidatus Fimadaptatus</taxon>
    </lineage>
</organism>
<protein>
    <submittedName>
        <fullName evidence="4">Terminase large subunit</fullName>
    </submittedName>
</protein>
<dbReference type="InterPro" id="IPR046462">
    <property type="entry name" value="TerL_nuclease"/>
</dbReference>
<proteinExistence type="predicted"/>
<keyword evidence="1" id="KW-1133">Transmembrane helix</keyword>
<dbReference type="GO" id="GO:0004519">
    <property type="term" value="F:endonuclease activity"/>
    <property type="evidence" value="ECO:0007669"/>
    <property type="project" value="InterPro"/>
</dbReference>
<feature type="transmembrane region" description="Helical" evidence="1">
    <location>
        <begin position="203"/>
        <end position="222"/>
    </location>
</feature>
<evidence type="ECO:0000259" key="2">
    <source>
        <dbReference type="Pfam" id="PF03354"/>
    </source>
</evidence>
<accession>A0A9D1LPS0</accession>
<sequence length="540" mass="61952">MQACRRYLDDLARSAKPDYPWIFDTNRAERPIAFIERFLAPTKGDYDRMQLMPWQCFFEANLYGWVDRSTGLRRFREGLLIVGRGNGKSTLMAGNATFGCSKDGERGADVYLLANNERQARIVYNECLSQIRASQVLASHFRALRDGIHYDATGGLIQARASDSRTLDGLNPHMGIFDEIHENRDFKLINVIRRGMTKRRQPLIIFITTMGTVLDGPLMRYYQLYGDMLDGRLREDVADRMFGMIYELDGDDDVNDYTTWAKANPSLGVLLDLGELRKEWARAQSVPQERSDFINKQLDIFTQADDAAYVDWDVIVRNDGEFPVDKLAGRDCYGGFDLSMTEDHTSACLLFPLDDGRVFVLSHSWVPRKKVELDQEKIPYYEYAMAGLLTIVEAEYVSQDDVYQWFCDMEKVYQIRAIGYDPANATMLVRMLEARGFACEVVRQGALTLNAPMKAIRERLLDGDIVSNSNPLLQWYIGNVRLRRETGDVDRDNWVPTKRNRYRKIDGFAALLDAYTVYMRLNPVLDAGYDEPHIGVISIY</sequence>
<keyword evidence="1" id="KW-0472">Membrane</keyword>
<dbReference type="InterPro" id="IPR027417">
    <property type="entry name" value="P-loop_NTPase"/>
</dbReference>
<keyword evidence="1" id="KW-0812">Transmembrane</keyword>
<dbReference type="PANTHER" id="PTHR41287">
    <property type="match status" value="1"/>
</dbReference>